<dbReference type="InterPro" id="IPR013325">
    <property type="entry name" value="RNA_pol_sigma_r2"/>
</dbReference>
<dbReference type="InterPro" id="IPR013324">
    <property type="entry name" value="RNA_pol_sigma_r3/r4-like"/>
</dbReference>
<name>A0A9X3B7J9_9BACT</name>
<dbReference type="InterPro" id="IPR039425">
    <property type="entry name" value="RNA_pol_sigma-70-like"/>
</dbReference>
<comment type="caution">
    <text evidence="7">The sequence shown here is derived from an EMBL/GenBank/DDBJ whole genome shotgun (WGS) entry which is preliminary data.</text>
</comment>
<keyword evidence="8" id="KW-1185">Reference proteome</keyword>
<keyword evidence="2" id="KW-0805">Transcription regulation</keyword>
<keyword evidence="4" id="KW-0804">Transcription</keyword>
<dbReference type="InterPro" id="IPR007627">
    <property type="entry name" value="RNA_pol_sigma70_r2"/>
</dbReference>
<dbReference type="Pfam" id="PF04542">
    <property type="entry name" value="Sigma70_r2"/>
    <property type="match status" value="1"/>
</dbReference>
<dbReference type="GO" id="GO:0016987">
    <property type="term" value="F:sigma factor activity"/>
    <property type="evidence" value="ECO:0007669"/>
    <property type="project" value="UniProtKB-KW"/>
</dbReference>
<evidence type="ECO:0000256" key="4">
    <source>
        <dbReference type="ARBA" id="ARBA00023163"/>
    </source>
</evidence>
<dbReference type="Gene3D" id="1.10.1740.10">
    <property type="match status" value="1"/>
</dbReference>
<evidence type="ECO:0000256" key="1">
    <source>
        <dbReference type="ARBA" id="ARBA00010641"/>
    </source>
</evidence>
<dbReference type="PANTHER" id="PTHR43133">
    <property type="entry name" value="RNA POLYMERASE ECF-TYPE SIGMA FACTO"/>
    <property type="match status" value="1"/>
</dbReference>
<reference evidence="7" key="1">
    <citation type="submission" date="2022-09" db="EMBL/GenBank/DDBJ databases">
        <authorList>
            <person name="Yuan C."/>
            <person name="Ke Z."/>
        </authorList>
    </citation>
    <scope>NUCLEOTIDE SEQUENCE</scope>
    <source>
        <strain evidence="7">LB-8</strain>
    </source>
</reference>
<dbReference type="SUPFAM" id="SSF88659">
    <property type="entry name" value="Sigma3 and sigma4 domains of RNA polymerase sigma factors"/>
    <property type="match status" value="1"/>
</dbReference>
<dbReference type="Gene3D" id="1.10.10.10">
    <property type="entry name" value="Winged helix-like DNA-binding domain superfamily/Winged helix DNA-binding domain"/>
    <property type="match status" value="1"/>
</dbReference>
<dbReference type="Pfam" id="PF08281">
    <property type="entry name" value="Sigma70_r4_2"/>
    <property type="match status" value="1"/>
</dbReference>
<dbReference type="AlphaFoldDB" id="A0A9X3B7J9"/>
<evidence type="ECO:0000256" key="2">
    <source>
        <dbReference type="ARBA" id="ARBA00023015"/>
    </source>
</evidence>
<comment type="similarity">
    <text evidence="1">Belongs to the sigma-70 factor family. ECF subfamily.</text>
</comment>
<dbReference type="InterPro" id="IPR014284">
    <property type="entry name" value="RNA_pol_sigma-70_dom"/>
</dbReference>
<evidence type="ECO:0000313" key="7">
    <source>
        <dbReference type="EMBL" id="MCU7548556.1"/>
    </source>
</evidence>
<reference evidence="7" key="2">
    <citation type="submission" date="2023-04" db="EMBL/GenBank/DDBJ databases">
        <title>Paracnuella aquatica gen. nov., sp. nov., a member of the family Chitinophagaceae isolated from a hot spring.</title>
        <authorList>
            <person name="Wang C."/>
        </authorList>
    </citation>
    <scope>NUCLEOTIDE SEQUENCE</scope>
    <source>
        <strain evidence="7">LB-8</strain>
    </source>
</reference>
<evidence type="ECO:0000313" key="8">
    <source>
        <dbReference type="Proteomes" id="UP001155483"/>
    </source>
</evidence>
<proteinExistence type="inferred from homology"/>
<gene>
    <name evidence="7" type="ORF">OCK74_05480</name>
</gene>
<accession>A0A9X3B7J9</accession>
<dbReference type="SUPFAM" id="SSF88946">
    <property type="entry name" value="Sigma2 domain of RNA polymerase sigma factors"/>
    <property type="match status" value="1"/>
</dbReference>
<evidence type="ECO:0000259" key="5">
    <source>
        <dbReference type="Pfam" id="PF04542"/>
    </source>
</evidence>
<dbReference type="NCBIfam" id="TIGR02937">
    <property type="entry name" value="sigma70-ECF"/>
    <property type="match status" value="1"/>
</dbReference>
<dbReference type="Proteomes" id="UP001155483">
    <property type="component" value="Unassembled WGS sequence"/>
</dbReference>
<dbReference type="GO" id="GO:0006352">
    <property type="term" value="P:DNA-templated transcription initiation"/>
    <property type="evidence" value="ECO:0007669"/>
    <property type="project" value="InterPro"/>
</dbReference>
<organism evidence="7 8">
    <name type="scientific">Paraflavisolibacter caeni</name>
    <dbReference type="NCBI Taxonomy" id="2982496"/>
    <lineage>
        <taxon>Bacteria</taxon>
        <taxon>Pseudomonadati</taxon>
        <taxon>Bacteroidota</taxon>
        <taxon>Chitinophagia</taxon>
        <taxon>Chitinophagales</taxon>
        <taxon>Chitinophagaceae</taxon>
        <taxon>Paraflavisolibacter</taxon>
    </lineage>
</organism>
<dbReference type="InterPro" id="IPR013249">
    <property type="entry name" value="RNA_pol_sigma70_r4_t2"/>
</dbReference>
<feature type="domain" description="RNA polymerase sigma-70 region 2" evidence="5">
    <location>
        <begin position="27"/>
        <end position="89"/>
    </location>
</feature>
<evidence type="ECO:0000256" key="3">
    <source>
        <dbReference type="ARBA" id="ARBA00023082"/>
    </source>
</evidence>
<dbReference type="PANTHER" id="PTHR43133:SF46">
    <property type="entry name" value="RNA POLYMERASE SIGMA-70 FACTOR ECF SUBFAMILY"/>
    <property type="match status" value="1"/>
</dbReference>
<dbReference type="CDD" id="cd06171">
    <property type="entry name" value="Sigma70_r4"/>
    <property type="match status" value="1"/>
</dbReference>
<evidence type="ECO:0000259" key="6">
    <source>
        <dbReference type="Pfam" id="PF08281"/>
    </source>
</evidence>
<protein>
    <submittedName>
        <fullName evidence="7">Sigma-70 family RNA polymerase sigma factor</fullName>
    </submittedName>
</protein>
<keyword evidence="3" id="KW-0731">Sigma factor</keyword>
<feature type="domain" description="RNA polymerase sigma factor 70 region 4 type 2" evidence="6">
    <location>
        <begin position="117"/>
        <end position="166"/>
    </location>
</feature>
<dbReference type="InterPro" id="IPR036388">
    <property type="entry name" value="WH-like_DNA-bd_sf"/>
</dbReference>
<dbReference type="RefSeq" id="WP_279296003.1">
    <property type="nucleotide sequence ID" value="NZ_JAOTIF010000002.1"/>
</dbReference>
<sequence length="184" mass="20998">MNVLELVKEAKQGSVAAQKCLFDLFSDKMMMVCRRYVKTIEDAEELMLDGFYKFFKNIHAFQYQGDASLYAWLKKIMINECLMFLRKKTGFTMVAETVAEEVALQEDVLNQLSAAEIFNLIVQLPVGYRTVFNLYAVEGMSHREIAEQLGIAEGTSKSQLSKAKTLLQKMLLQKGVDYVVRKTP</sequence>
<dbReference type="EMBL" id="JAOTIF010000002">
    <property type="protein sequence ID" value="MCU7548556.1"/>
    <property type="molecule type" value="Genomic_DNA"/>
</dbReference>
<dbReference type="GO" id="GO:0003677">
    <property type="term" value="F:DNA binding"/>
    <property type="evidence" value="ECO:0007669"/>
    <property type="project" value="InterPro"/>
</dbReference>